<dbReference type="Gene3D" id="1.10.8.60">
    <property type="match status" value="1"/>
</dbReference>
<keyword evidence="2" id="KW-0547">Nucleotide-binding</keyword>
<evidence type="ECO:0000256" key="3">
    <source>
        <dbReference type="ARBA" id="ARBA00022840"/>
    </source>
</evidence>
<dbReference type="InterPro" id="IPR003593">
    <property type="entry name" value="AAA+_ATPase"/>
</dbReference>
<dbReference type="InterPro" id="IPR050130">
    <property type="entry name" value="ClpA_ClpB"/>
</dbReference>
<dbReference type="Gene3D" id="3.40.50.300">
    <property type="entry name" value="P-loop containing nucleotide triphosphate hydrolases"/>
    <property type="match status" value="1"/>
</dbReference>
<evidence type="ECO:0000313" key="6">
    <source>
        <dbReference type="Proteomes" id="UP000494245"/>
    </source>
</evidence>
<dbReference type="Proteomes" id="UP000494245">
    <property type="component" value="Unassembled WGS sequence"/>
</dbReference>
<reference evidence="5 6" key="1">
    <citation type="submission" date="2020-04" db="EMBL/GenBank/DDBJ databases">
        <authorList>
            <consortium name="Desulfovibrio sp. FSS-1 genome sequencing consortium"/>
            <person name="Shimoshige H."/>
            <person name="Kobayashi H."/>
            <person name="Maekawa T."/>
        </authorList>
    </citation>
    <scope>NUCLEOTIDE SEQUENCE [LARGE SCALE GENOMIC DNA]</scope>
    <source>
        <strain evidence="5 6">SIID29052-01</strain>
    </source>
</reference>
<dbReference type="InterPro" id="IPR027417">
    <property type="entry name" value="P-loop_NTPase"/>
</dbReference>
<dbReference type="RefSeq" id="WP_173080268.1">
    <property type="nucleotide sequence ID" value="NZ_BLTE01000001.1"/>
</dbReference>
<comment type="caution">
    <text evidence="5">The sequence shown here is derived from an EMBL/GenBank/DDBJ whole genome shotgun (WGS) entry which is preliminary data.</text>
</comment>
<reference evidence="5 6" key="2">
    <citation type="submission" date="2020-05" db="EMBL/GenBank/DDBJ databases">
        <title>Draft genome sequence of Desulfovibrio sp. strainFSS-1.</title>
        <authorList>
            <person name="Shimoshige H."/>
            <person name="Kobayashi H."/>
            <person name="Maekawa T."/>
        </authorList>
    </citation>
    <scope>NUCLEOTIDE SEQUENCE [LARGE SCALE GENOMIC DNA]</scope>
    <source>
        <strain evidence="5 6">SIID29052-01</strain>
    </source>
</reference>
<keyword evidence="3" id="KW-0067">ATP-binding</keyword>
<dbReference type="GO" id="GO:0034605">
    <property type="term" value="P:cellular response to heat"/>
    <property type="evidence" value="ECO:0007669"/>
    <property type="project" value="TreeGrafter"/>
</dbReference>
<organism evidence="5 6">
    <name type="scientific">Fundidesulfovibrio magnetotacticus</name>
    <dbReference type="NCBI Taxonomy" id="2730080"/>
    <lineage>
        <taxon>Bacteria</taxon>
        <taxon>Pseudomonadati</taxon>
        <taxon>Thermodesulfobacteriota</taxon>
        <taxon>Desulfovibrionia</taxon>
        <taxon>Desulfovibrionales</taxon>
        <taxon>Desulfovibrionaceae</taxon>
        <taxon>Fundidesulfovibrio</taxon>
    </lineage>
</organism>
<dbReference type="AlphaFoldDB" id="A0A6V8LP55"/>
<evidence type="ECO:0000259" key="4">
    <source>
        <dbReference type="SMART" id="SM00382"/>
    </source>
</evidence>
<evidence type="ECO:0000313" key="5">
    <source>
        <dbReference type="EMBL" id="GFK92281.1"/>
    </source>
</evidence>
<dbReference type="GO" id="GO:0016887">
    <property type="term" value="F:ATP hydrolysis activity"/>
    <property type="evidence" value="ECO:0007669"/>
    <property type="project" value="InterPro"/>
</dbReference>
<keyword evidence="1" id="KW-0677">Repeat</keyword>
<protein>
    <submittedName>
        <fullName evidence="5">Chaperone protein ClpB</fullName>
    </submittedName>
</protein>
<dbReference type="SUPFAM" id="SSF52540">
    <property type="entry name" value="P-loop containing nucleoside triphosphate hydrolases"/>
    <property type="match status" value="1"/>
</dbReference>
<dbReference type="EMBL" id="BLTE01000001">
    <property type="protein sequence ID" value="GFK92281.1"/>
    <property type="molecule type" value="Genomic_DNA"/>
</dbReference>
<dbReference type="SMART" id="SM00382">
    <property type="entry name" value="AAA"/>
    <property type="match status" value="1"/>
</dbReference>
<name>A0A6V8LP55_9BACT</name>
<evidence type="ECO:0000256" key="1">
    <source>
        <dbReference type="ARBA" id="ARBA00022737"/>
    </source>
</evidence>
<dbReference type="InterPro" id="IPR041546">
    <property type="entry name" value="ClpA/ClpB_AAA_lid"/>
</dbReference>
<dbReference type="PANTHER" id="PTHR11638">
    <property type="entry name" value="ATP-DEPENDENT CLP PROTEASE"/>
    <property type="match status" value="1"/>
</dbReference>
<sequence length="508" mass="54945">MRDFRLDIYDLDSKRLESLPVSHRDVDRIREQASDEPVSPLLASWIENLLDQAGYRLDGKAQLMEAARLILGQDARTLQLRARRKTAAQRPPEREAAPPVSVLRCKDPAQEARRLARELAAQGHVPVFWNMRAGLRFELDYAAPETGGQDTPVLTDLADLLSFILRAPNRRLAYILEDYQEALDAADAAGRAKTNRLLEEVRTALADRDEKVVALVREAPPAPVFAPSAELSPGPEVAPGGSLLARHAVNLTDPRRLAQAKPVIAMEAYIRRAAQILIQMETNNPLLVGHPGVGKTAVAEGLARLMAQDDCPPRLKGRSLYSLSLASLIAGTRYRGDLEDRVDALLREVTANKDRVIVFIDEIHTLMNAGASEGGLGLSETLKPALARGDFPCMGATTREGAALLAEDPALARRFKLIAVSEPDRDTAVAIVTGVAACFERHHGLSIAPGALAAAVDLSISGLADAFLPGKAVSLLDGAAAYCAMCGSGHVTEEDIAEELRRIISFRM</sequence>
<accession>A0A6V8LP55</accession>
<dbReference type="CDD" id="cd00009">
    <property type="entry name" value="AAA"/>
    <property type="match status" value="1"/>
</dbReference>
<feature type="domain" description="AAA+ ATPase" evidence="4">
    <location>
        <begin position="281"/>
        <end position="424"/>
    </location>
</feature>
<dbReference type="Pfam" id="PF17871">
    <property type="entry name" value="AAA_lid_9"/>
    <property type="match status" value="1"/>
</dbReference>
<gene>
    <name evidence="5" type="primary">clpB_1</name>
    <name evidence="5" type="ORF">NNJEOMEG_00104</name>
</gene>
<dbReference type="GO" id="GO:0005524">
    <property type="term" value="F:ATP binding"/>
    <property type="evidence" value="ECO:0007669"/>
    <property type="project" value="UniProtKB-KW"/>
</dbReference>
<dbReference type="InterPro" id="IPR003959">
    <property type="entry name" value="ATPase_AAA_core"/>
</dbReference>
<proteinExistence type="predicted"/>
<dbReference type="PANTHER" id="PTHR11638:SF18">
    <property type="entry name" value="HEAT SHOCK PROTEIN 104"/>
    <property type="match status" value="1"/>
</dbReference>
<dbReference type="GO" id="GO:0005737">
    <property type="term" value="C:cytoplasm"/>
    <property type="evidence" value="ECO:0007669"/>
    <property type="project" value="TreeGrafter"/>
</dbReference>
<dbReference type="Pfam" id="PF00004">
    <property type="entry name" value="AAA"/>
    <property type="match status" value="1"/>
</dbReference>
<evidence type="ECO:0000256" key="2">
    <source>
        <dbReference type="ARBA" id="ARBA00022741"/>
    </source>
</evidence>
<keyword evidence="6" id="KW-1185">Reference proteome</keyword>